<sequence length="186" mass="20846">MATSSEIEQVRRRIGDSLKSNTEIITADGGVMFAMQYKNIDDVVILVDNSKLTDKDYTINQKSGQIVFLTAPTSGSVINITYSYSGYLKADIEALIANYGVDGAVIECLNELLVDSARFYDYSQGQTTDRRSQIFDHLRTLLDKAERDAGIKGGEVVIGKRHPQDDRPVRIREDLSRTDRWSDNNC</sequence>
<reference evidence="1" key="1">
    <citation type="journal article" date="2021" name="Proc. Natl. Acad. Sci. U.S.A.">
        <title>A Catalog of Tens of Thousands of Viruses from Human Metagenomes Reveals Hidden Associations with Chronic Diseases.</title>
        <authorList>
            <person name="Tisza M.J."/>
            <person name="Buck C.B."/>
        </authorList>
    </citation>
    <scope>NUCLEOTIDE SEQUENCE</scope>
    <source>
        <strain evidence="1">Ctp4Q36</strain>
    </source>
</reference>
<protein>
    <submittedName>
        <fullName evidence="1">Uncharacterized protein</fullName>
    </submittedName>
</protein>
<name>A0A8S5T110_9CAUD</name>
<dbReference type="EMBL" id="BK032725">
    <property type="protein sequence ID" value="DAF57005.1"/>
    <property type="molecule type" value="Genomic_DNA"/>
</dbReference>
<proteinExistence type="predicted"/>
<evidence type="ECO:0000313" key="1">
    <source>
        <dbReference type="EMBL" id="DAF57005.1"/>
    </source>
</evidence>
<accession>A0A8S5T110</accession>
<organism evidence="1">
    <name type="scientific">Myoviridae sp. ctp4Q36</name>
    <dbReference type="NCBI Taxonomy" id="2827708"/>
    <lineage>
        <taxon>Viruses</taxon>
        <taxon>Duplodnaviria</taxon>
        <taxon>Heunggongvirae</taxon>
        <taxon>Uroviricota</taxon>
        <taxon>Caudoviricetes</taxon>
    </lineage>
</organism>